<dbReference type="AlphaFoldDB" id="A0A2S8PUB5"/>
<evidence type="ECO:0000259" key="1">
    <source>
        <dbReference type="Pfam" id="PF11195"/>
    </source>
</evidence>
<protein>
    <submittedName>
        <fullName evidence="3">Uncharacterized protein</fullName>
    </submittedName>
</protein>
<evidence type="ECO:0000313" key="4">
    <source>
        <dbReference type="Proteomes" id="UP000239550"/>
    </source>
</evidence>
<comment type="caution">
    <text evidence="3">The sequence shown here is derived from an EMBL/GenBank/DDBJ whole genome shotgun (WGS) entry which is preliminary data.</text>
</comment>
<feature type="domain" description="Thoeris anti-defense 2-like" evidence="1">
    <location>
        <begin position="12"/>
        <end position="74"/>
    </location>
</feature>
<dbReference type="InterPro" id="IPR056725">
    <property type="entry name" value="DUF7823"/>
</dbReference>
<evidence type="ECO:0000259" key="2">
    <source>
        <dbReference type="Pfam" id="PF25136"/>
    </source>
</evidence>
<dbReference type="Proteomes" id="UP000239550">
    <property type="component" value="Unassembled WGS sequence"/>
</dbReference>
<proteinExistence type="predicted"/>
<reference evidence="3 4" key="1">
    <citation type="submission" date="2018-02" db="EMBL/GenBank/DDBJ databases">
        <title>Five New Genomes of Indian Photorhabdus Isolates TSA.</title>
        <authorList>
            <person name="Dubay B."/>
            <person name="Somvanshi V.S."/>
        </authorList>
    </citation>
    <scope>NUCLEOTIDE SEQUENCE [LARGE SCALE GENOMIC DNA]</scope>
    <source>
        <strain evidence="3 4">H1</strain>
    </source>
</reference>
<gene>
    <name evidence="3" type="ORF">C6H66_23730</name>
</gene>
<dbReference type="Pfam" id="PF25136">
    <property type="entry name" value="DUF7823"/>
    <property type="match status" value="1"/>
</dbReference>
<evidence type="ECO:0000313" key="3">
    <source>
        <dbReference type="EMBL" id="PQQ22403.1"/>
    </source>
</evidence>
<dbReference type="Pfam" id="PF11195">
    <property type="entry name" value="Tad2-like"/>
    <property type="match status" value="1"/>
</dbReference>
<organism evidence="3 4">
    <name type="scientific">Photorhabdus hindustanensis</name>
    <dbReference type="NCBI Taxonomy" id="2918802"/>
    <lineage>
        <taxon>Bacteria</taxon>
        <taxon>Pseudomonadati</taxon>
        <taxon>Pseudomonadota</taxon>
        <taxon>Gammaproteobacteria</taxon>
        <taxon>Enterobacterales</taxon>
        <taxon>Morganellaceae</taxon>
        <taxon>Photorhabdus</taxon>
    </lineage>
</organism>
<accession>A0A2S8PUB5</accession>
<name>A0A2S8PUB5_9GAMM</name>
<keyword evidence="4" id="KW-1185">Reference proteome</keyword>
<dbReference type="InterPro" id="IPR021361">
    <property type="entry name" value="Tad2-like_dom"/>
</dbReference>
<feature type="domain" description="DUF7823" evidence="2">
    <location>
        <begin position="117"/>
        <end position="229"/>
    </location>
</feature>
<sequence>MKIDNLAPEGSLPWAIIQVYMGKAVARSEWEAPDEYIALKVKSPDSISHIEKHDKYGSSNWQPTPGDLMACDWKAWKPKCPEGTMLSFDLKVGTGKYSVSVQMWGYLADNELYPANPFGTLTNLKNETDITKFSYFVWDNSNKGIHIRVSSGIPPTLGGYQKMVDLFGKDLTVTVGGVPYYLGSTLDSSIVGKQQYEFFGRYYNTNAQKLGDILQQNVDKTLHFCFNWK</sequence>
<dbReference type="EMBL" id="PUWT01000100">
    <property type="protein sequence ID" value="PQQ22403.1"/>
    <property type="molecule type" value="Genomic_DNA"/>
</dbReference>